<evidence type="ECO:0000313" key="2">
    <source>
        <dbReference type="Proteomes" id="UP000299102"/>
    </source>
</evidence>
<name>A0A4C1UJU3_EUMVA</name>
<accession>A0A4C1UJU3</accession>
<organism evidence="1 2">
    <name type="scientific">Eumeta variegata</name>
    <name type="common">Bagworm moth</name>
    <name type="synonym">Eumeta japonica</name>
    <dbReference type="NCBI Taxonomy" id="151549"/>
    <lineage>
        <taxon>Eukaryota</taxon>
        <taxon>Metazoa</taxon>
        <taxon>Ecdysozoa</taxon>
        <taxon>Arthropoda</taxon>
        <taxon>Hexapoda</taxon>
        <taxon>Insecta</taxon>
        <taxon>Pterygota</taxon>
        <taxon>Neoptera</taxon>
        <taxon>Endopterygota</taxon>
        <taxon>Lepidoptera</taxon>
        <taxon>Glossata</taxon>
        <taxon>Ditrysia</taxon>
        <taxon>Tineoidea</taxon>
        <taxon>Psychidae</taxon>
        <taxon>Oiketicinae</taxon>
        <taxon>Eumeta</taxon>
    </lineage>
</organism>
<gene>
    <name evidence="1" type="ORF">EVAR_95234_1</name>
</gene>
<dbReference type="EMBL" id="BGZK01000184">
    <property type="protein sequence ID" value="GBP26723.1"/>
    <property type="molecule type" value="Genomic_DNA"/>
</dbReference>
<reference evidence="1 2" key="1">
    <citation type="journal article" date="2019" name="Commun. Biol.">
        <title>The bagworm genome reveals a unique fibroin gene that provides high tensile strength.</title>
        <authorList>
            <person name="Kono N."/>
            <person name="Nakamura H."/>
            <person name="Ohtoshi R."/>
            <person name="Tomita M."/>
            <person name="Numata K."/>
            <person name="Arakawa K."/>
        </authorList>
    </citation>
    <scope>NUCLEOTIDE SEQUENCE [LARGE SCALE GENOMIC DNA]</scope>
</reference>
<comment type="caution">
    <text evidence="1">The sequence shown here is derived from an EMBL/GenBank/DDBJ whole genome shotgun (WGS) entry which is preliminary data.</text>
</comment>
<protein>
    <submittedName>
        <fullName evidence="1">Uncharacterized protein</fullName>
    </submittedName>
</protein>
<keyword evidence="2" id="KW-1185">Reference proteome</keyword>
<dbReference type="Proteomes" id="UP000299102">
    <property type="component" value="Unassembled WGS sequence"/>
</dbReference>
<sequence length="133" mass="15023">MSKEDITAIYLEHWERWKSTKIKGSTCVAGVQSRFVWDDSIVVRISIESGIEVENRQGVCGWRRDVEDEVIPSTSIRGPQPVLKYDVGFRFSTDKIFVKGVRTGRSNCASVSRIRDASAFSRGPPPTLAYIRQ</sequence>
<evidence type="ECO:0000313" key="1">
    <source>
        <dbReference type="EMBL" id="GBP26723.1"/>
    </source>
</evidence>
<proteinExistence type="predicted"/>
<dbReference type="AlphaFoldDB" id="A0A4C1UJU3"/>